<proteinExistence type="predicted"/>
<dbReference type="Proteomes" id="UP000651156">
    <property type="component" value="Unassembled WGS sequence"/>
</dbReference>
<sequence>MVTSTQIATDLIFPDENLWSNEPPLESDRYREQIDLPILLIKWWWIRIDNL</sequence>
<reference evidence="1 2" key="1">
    <citation type="submission" date="2020-10" db="EMBL/GenBank/DDBJ databases">
        <authorList>
            <person name="Castelo-Branco R."/>
            <person name="Eusebio N."/>
            <person name="Adriana R."/>
            <person name="Vieira A."/>
            <person name="Brugerolle De Fraissinette N."/>
            <person name="Rezende De Castro R."/>
            <person name="Schneider M.P."/>
            <person name="Vasconcelos V."/>
            <person name="Leao P.N."/>
        </authorList>
    </citation>
    <scope>NUCLEOTIDE SEQUENCE [LARGE SCALE GENOMIC DNA]</scope>
    <source>
        <strain evidence="1 2">LEGE 06123</strain>
    </source>
</reference>
<evidence type="ECO:0000313" key="1">
    <source>
        <dbReference type="EMBL" id="MBE9188843.1"/>
    </source>
</evidence>
<dbReference type="RefSeq" id="WP_193929746.1">
    <property type="nucleotide sequence ID" value="NZ_CAWPMZ010000041.1"/>
</dbReference>
<evidence type="ECO:0000313" key="2">
    <source>
        <dbReference type="Proteomes" id="UP000651156"/>
    </source>
</evidence>
<gene>
    <name evidence="1" type="ORF">IQ230_00375</name>
</gene>
<accession>A0ABR9UN85</accession>
<comment type="caution">
    <text evidence="1">The sequence shown here is derived from an EMBL/GenBank/DDBJ whole genome shotgun (WGS) entry which is preliminary data.</text>
</comment>
<organism evidence="1 2">
    <name type="scientific">Gloeocapsopsis crepidinum LEGE 06123</name>
    <dbReference type="NCBI Taxonomy" id="588587"/>
    <lineage>
        <taxon>Bacteria</taxon>
        <taxon>Bacillati</taxon>
        <taxon>Cyanobacteriota</taxon>
        <taxon>Cyanophyceae</taxon>
        <taxon>Oscillatoriophycideae</taxon>
        <taxon>Chroococcales</taxon>
        <taxon>Chroococcaceae</taxon>
        <taxon>Gloeocapsopsis</taxon>
    </lineage>
</organism>
<name>A0ABR9UN85_9CHRO</name>
<dbReference type="EMBL" id="JADEWN010000001">
    <property type="protein sequence ID" value="MBE9188843.1"/>
    <property type="molecule type" value="Genomic_DNA"/>
</dbReference>
<keyword evidence="2" id="KW-1185">Reference proteome</keyword>
<protein>
    <submittedName>
        <fullName evidence="1">Uncharacterized protein</fullName>
    </submittedName>
</protein>